<evidence type="ECO:0000313" key="3">
    <source>
        <dbReference type="Proteomes" id="UP001153069"/>
    </source>
</evidence>
<sequence length="209" mass="23317">MAGRLNNEEVKIAFFSKDNSDARPVSNETLSIIVNGIRSGIKRCIDRTKDVDMYCCLQGNCFIPNSRVITLQSTLGATMAASSDGNLRFKTHQGGYELHVIFSGGANSFKMAFDEPPPQAEAEHPPREEQPPPPVAAAAKPDKRHTDSKRRKNLRPVPEDSDQDDEQPTTTHHRRRNVKTRCNYSSDSSSEAEEILHFSQLTGRGRKTH</sequence>
<reference evidence="2" key="1">
    <citation type="submission" date="2020-06" db="EMBL/GenBank/DDBJ databases">
        <authorList>
            <consortium name="Plant Systems Biology data submission"/>
        </authorList>
    </citation>
    <scope>NUCLEOTIDE SEQUENCE</scope>
    <source>
        <strain evidence="2">D6</strain>
    </source>
</reference>
<feature type="compositionally biased region" description="Basic and acidic residues" evidence="1">
    <location>
        <begin position="121"/>
        <end position="130"/>
    </location>
</feature>
<keyword evidence="3" id="KW-1185">Reference proteome</keyword>
<gene>
    <name evidence="2" type="ORF">SEMRO_967_G225830.1</name>
</gene>
<evidence type="ECO:0000256" key="1">
    <source>
        <dbReference type="SAM" id="MobiDB-lite"/>
    </source>
</evidence>
<dbReference type="AlphaFoldDB" id="A0A9N8EDK0"/>
<feature type="compositionally biased region" description="Polar residues" evidence="1">
    <location>
        <begin position="180"/>
        <end position="189"/>
    </location>
</feature>
<dbReference type="EMBL" id="CAICTM010000965">
    <property type="protein sequence ID" value="CAB9518838.1"/>
    <property type="molecule type" value="Genomic_DNA"/>
</dbReference>
<name>A0A9N8EDK0_9STRA</name>
<protein>
    <submittedName>
        <fullName evidence="2">Uncharacterized protein</fullName>
    </submittedName>
</protein>
<organism evidence="2 3">
    <name type="scientific">Seminavis robusta</name>
    <dbReference type="NCBI Taxonomy" id="568900"/>
    <lineage>
        <taxon>Eukaryota</taxon>
        <taxon>Sar</taxon>
        <taxon>Stramenopiles</taxon>
        <taxon>Ochrophyta</taxon>
        <taxon>Bacillariophyta</taxon>
        <taxon>Bacillariophyceae</taxon>
        <taxon>Bacillariophycidae</taxon>
        <taxon>Naviculales</taxon>
        <taxon>Naviculaceae</taxon>
        <taxon>Seminavis</taxon>
    </lineage>
</organism>
<accession>A0A9N8EDK0</accession>
<evidence type="ECO:0000313" key="2">
    <source>
        <dbReference type="EMBL" id="CAB9518838.1"/>
    </source>
</evidence>
<feature type="region of interest" description="Disordered" evidence="1">
    <location>
        <begin position="109"/>
        <end position="209"/>
    </location>
</feature>
<comment type="caution">
    <text evidence="2">The sequence shown here is derived from an EMBL/GenBank/DDBJ whole genome shotgun (WGS) entry which is preliminary data.</text>
</comment>
<dbReference type="Proteomes" id="UP001153069">
    <property type="component" value="Unassembled WGS sequence"/>
</dbReference>
<proteinExistence type="predicted"/>